<name>A0AAF0WVB8_DAUCS</name>
<keyword evidence="3" id="KW-0328">Glycosyltransferase</keyword>
<evidence type="ECO:0000256" key="2">
    <source>
        <dbReference type="ARBA" id="ARBA00010271"/>
    </source>
</evidence>
<keyword evidence="9" id="KW-1185">Reference proteome</keyword>
<proteinExistence type="inferred from homology"/>
<feature type="domain" description="Exostosin GT47" evidence="7">
    <location>
        <begin position="137"/>
        <end position="416"/>
    </location>
</feature>
<evidence type="ECO:0000256" key="6">
    <source>
        <dbReference type="SAM" id="Phobius"/>
    </source>
</evidence>
<keyword evidence="4" id="KW-0735">Signal-anchor</keyword>
<feature type="transmembrane region" description="Helical" evidence="6">
    <location>
        <begin position="21"/>
        <end position="40"/>
    </location>
</feature>
<keyword evidence="5" id="KW-0333">Golgi apparatus</keyword>
<keyword evidence="3" id="KW-0808">Transferase</keyword>
<reference evidence="8" key="2">
    <citation type="submission" date="2022-03" db="EMBL/GenBank/DDBJ databases">
        <title>Draft title - Genomic analysis of global carrot germplasm unveils the trajectory of domestication and the origin of high carotenoid orange carrot.</title>
        <authorList>
            <person name="Iorizzo M."/>
            <person name="Ellison S."/>
            <person name="Senalik D."/>
            <person name="Macko-Podgorni A."/>
            <person name="Grzebelus D."/>
            <person name="Bostan H."/>
            <person name="Rolling W."/>
            <person name="Curaba J."/>
            <person name="Simon P."/>
        </authorList>
    </citation>
    <scope>NUCLEOTIDE SEQUENCE</scope>
    <source>
        <tissue evidence="8">Leaf</tissue>
    </source>
</reference>
<keyword evidence="6" id="KW-0472">Membrane</keyword>
<evidence type="ECO:0000256" key="4">
    <source>
        <dbReference type="ARBA" id="ARBA00022968"/>
    </source>
</evidence>
<comment type="subcellular location">
    <subcellularLocation>
        <location evidence="1">Golgi apparatus membrane</location>
        <topology evidence="1">Single-pass type II membrane protein</topology>
    </subcellularLocation>
</comment>
<dbReference type="PANTHER" id="PTHR11062">
    <property type="entry name" value="EXOSTOSIN HEPARAN SULFATE GLYCOSYLTRANSFERASE -RELATED"/>
    <property type="match status" value="1"/>
</dbReference>
<evidence type="ECO:0000313" key="8">
    <source>
        <dbReference type="EMBL" id="WOG96462.1"/>
    </source>
</evidence>
<evidence type="ECO:0000313" key="9">
    <source>
        <dbReference type="Proteomes" id="UP000077755"/>
    </source>
</evidence>
<dbReference type="GO" id="GO:0016757">
    <property type="term" value="F:glycosyltransferase activity"/>
    <property type="evidence" value="ECO:0007669"/>
    <property type="project" value="UniProtKB-KW"/>
</dbReference>
<reference evidence="8" key="1">
    <citation type="journal article" date="2016" name="Nat. Genet.">
        <title>A high-quality carrot genome assembly provides new insights into carotenoid accumulation and asterid genome evolution.</title>
        <authorList>
            <person name="Iorizzo M."/>
            <person name="Ellison S."/>
            <person name="Senalik D."/>
            <person name="Zeng P."/>
            <person name="Satapoomin P."/>
            <person name="Huang J."/>
            <person name="Bowman M."/>
            <person name="Iovene M."/>
            <person name="Sanseverino W."/>
            <person name="Cavagnaro P."/>
            <person name="Yildiz M."/>
            <person name="Macko-Podgorni A."/>
            <person name="Moranska E."/>
            <person name="Grzebelus E."/>
            <person name="Grzebelus D."/>
            <person name="Ashrafi H."/>
            <person name="Zheng Z."/>
            <person name="Cheng S."/>
            <person name="Spooner D."/>
            <person name="Van Deynze A."/>
            <person name="Simon P."/>
        </authorList>
    </citation>
    <scope>NUCLEOTIDE SEQUENCE</scope>
    <source>
        <tissue evidence="8">Leaf</tissue>
    </source>
</reference>
<accession>A0AAF0WVB8</accession>
<sequence>MDELRKSVSKCCSSSISGSKLVCFIVPFLMAFGIIVLLASRSSTFFLLTTWKVGGDNNNKSNNLFLKSFSNDSLVSQSTLNNRTVPSTVKIEASMVQARAAIKEACNGSEHRNDTAYVPKGSIYLNAPAFHRSYMEMEKKFKIYIYEEGEPPIFHHGPCKQIYAIEGYFIQNLEVSNFRTRNPDEAHVYFLSLSVVMITQYVYVVDSHEWGAMKNFVRDYISVISTKHPYWNRSLGADHFMLACHDWGPELSFAVPELYKNSIRAFCNANTSEKFIPSKDVSIPEIHLPDGTTKGMLGGPSPSERNILVFFAGGVHGPIRPILLQHWENKDKDVQVHQYLPKGKSYYKMMRKSKFCICASGYEVASPRMVEALYMGCVPVLIKDGYIKPFGDVLNWKTFSVEIAVKDIPDLKKILMGISEKQYIRLQSKGKQVRRHFEIHSPPKKFDVFHMILHSIWLRRLNIRVPQNLA</sequence>
<dbReference type="Proteomes" id="UP000077755">
    <property type="component" value="Chromosome 4"/>
</dbReference>
<protein>
    <recommendedName>
        <fullName evidence="7">Exostosin GT47 domain-containing protein</fullName>
    </recommendedName>
</protein>
<gene>
    <name evidence="8" type="ORF">DCAR_0415797</name>
</gene>
<dbReference type="InterPro" id="IPR040911">
    <property type="entry name" value="Exostosin_GT47"/>
</dbReference>
<dbReference type="GO" id="GO:0000139">
    <property type="term" value="C:Golgi membrane"/>
    <property type="evidence" value="ECO:0007669"/>
    <property type="project" value="UniProtKB-SubCell"/>
</dbReference>
<organism evidence="8 9">
    <name type="scientific">Daucus carota subsp. sativus</name>
    <name type="common">Carrot</name>
    <dbReference type="NCBI Taxonomy" id="79200"/>
    <lineage>
        <taxon>Eukaryota</taxon>
        <taxon>Viridiplantae</taxon>
        <taxon>Streptophyta</taxon>
        <taxon>Embryophyta</taxon>
        <taxon>Tracheophyta</taxon>
        <taxon>Spermatophyta</taxon>
        <taxon>Magnoliopsida</taxon>
        <taxon>eudicotyledons</taxon>
        <taxon>Gunneridae</taxon>
        <taxon>Pentapetalae</taxon>
        <taxon>asterids</taxon>
        <taxon>campanulids</taxon>
        <taxon>Apiales</taxon>
        <taxon>Apiaceae</taxon>
        <taxon>Apioideae</taxon>
        <taxon>Scandiceae</taxon>
        <taxon>Daucinae</taxon>
        <taxon>Daucus</taxon>
        <taxon>Daucus sect. Daucus</taxon>
    </lineage>
</organism>
<dbReference type="InterPro" id="IPR004263">
    <property type="entry name" value="Exostosin"/>
</dbReference>
<evidence type="ECO:0000259" key="7">
    <source>
        <dbReference type="Pfam" id="PF03016"/>
    </source>
</evidence>
<dbReference type="Pfam" id="PF03016">
    <property type="entry name" value="Exostosin_GT47"/>
    <property type="match status" value="1"/>
</dbReference>
<evidence type="ECO:0000256" key="1">
    <source>
        <dbReference type="ARBA" id="ARBA00004323"/>
    </source>
</evidence>
<dbReference type="EMBL" id="CP093346">
    <property type="protein sequence ID" value="WOG96462.1"/>
    <property type="molecule type" value="Genomic_DNA"/>
</dbReference>
<dbReference type="PANTHER" id="PTHR11062:SF207">
    <property type="entry name" value="OS07G0188700 PROTEIN"/>
    <property type="match status" value="1"/>
</dbReference>
<dbReference type="AlphaFoldDB" id="A0AAF0WVB8"/>
<comment type="similarity">
    <text evidence="2">Belongs to the glycosyltransferase 47 family.</text>
</comment>
<keyword evidence="6" id="KW-0812">Transmembrane</keyword>
<evidence type="ECO:0000256" key="5">
    <source>
        <dbReference type="ARBA" id="ARBA00023034"/>
    </source>
</evidence>
<evidence type="ECO:0000256" key="3">
    <source>
        <dbReference type="ARBA" id="ARBA00022676"/>
    </source>
</evidence>
<keyword evidence="6" id="KW-1133">Transmembrane helix</keyword>